<evidence type="ECO:0000259" key="2">
    <source>
        <dbReference type="SMART" id="SM01321"/>
    </source>
</evidence>
<evidence type="ECO:0000313" key="3">
    <source>
        <dbReference type="EMBL" id="BAM02415.1"/>
    </source>
</evidence>
<proteinExistence type="predicted"/>
<accession>I0IAX7</accession>
<feature type="domain" description="Transposase IS200-like" evidence="2">
    <location>
        <begin position="13"/>
        <end position="192"/>
    </location>
</feature>
<keyword evidence="4" id="KW-1185">Reference proteome</keyword>
<dbReference type="SMART" id="SM01321">
    <property type="entry name" value="Y1_Tnp"/>
    <property type="match status" value="1"/>
</dbReference>
<reference evidence="3 4" key="1">
    <citation type="submission" date="2012-02" db="EMBL/GenBank/DDBJ databases">
        <title>Complete genome sequence of Phycisphaera mikurensis NBRC 102666.</title>
        <authorList>
            <person name="Ankai A."/>
            <person name="Hosoyama A."/>
            <person name="Terui Y."/>
            <person name="Sekine M."/>
            <person name="Fukai R."/>
            <person name="Kato Y."/>
            <person name="Nakamura S."/>
            <person name="Yamada-Narita S."/>
            <person name="Kawakoshi A."/>
            <person name="Fukunaga Y."/>
            <person name="Yamazaki S."/>
            <person name="Fujita N."/>
        </authorList>
    </citation>
    <scope>NUCLEOTIDE SEQUENCE [LARGE SCALE GENOMIC DNA]</scope>
    <source>
        <strain evidence="4">NBRC 102666 / KCTC 22515 / FYK2301M01</strain>
    </source>
</reference>
<feature type="region of interest" description="Disordered" evidence="1">
    <location>
        <begin position="219"/>
        <end position="280"/>
    </location>
</feature>
<dbReference type="InterPro" id="IPR036515">
    <property type="entry name" value="Transposase_17_sf"/>
</dbReference>
<dbReference type="HOGENOM" id="CLU_876775_0_0_0"/>
<dbReference type="EMBL" id="AP012338">
    <property type="protein sequence ID" value="BAM02415.1"/>
    <property type="molecule type" value="Genomic_DNA"/>
</dbReference>
<dbReference type="PANTHER" id="PTHR34322:SF2">
    <property type="entry name" value="TRANSPOSASE IS200-LIKE DOMAIN-CONTAINING PROTEIN"/>
    <property type="match status" value="1"/>
</dbReference>
<dbReference type="PANTHER" id="PTHR34322">
    <property type="entry name" value="TRANSPOSASE, Y1_TNP DOMAIN-CONTAINING"/>
    <property type="match status" value="1"/>
</dbReference>
<dbReference type="KEGG" id="phm:PSMK_02560"/>
<name>I0IAX7_PHYMF</name>
<dbReference type="GO" id="GO:0004803">
    <property type="term" value="F:transposase activity"/>
    <property type="evidence" value="ECO:0007669"/>
    <property type="project" value="InterPro"/>
</dbReference>
<sequence length="354" mass="38825">MRRTRSQCVLRGCTAVYHVTSRCTRQLAMLRKGGGEGGAVFAEPDGLRKEMLLAKLETLTRVMAVQVVAFALMDNHVHKLLRVDHELAASWSDEEVLRRWWALHPLRNGYNQPREAKEEEVAEKLADEEFLSDIRAKLVCLSHFVKCFKQHAAEQINKLEKTSGPVWAGRFHSVLVEDPAQLVATMIYVDLNPFAAGECDTPEGGRFTSLAGRLARDVPAGDGAVASGRTPPTRSSRRPRAPRAPRRQSAGVWLRPLDESREPRKRNDRRGGRLGAASTSAGTVAKGLSLRVYLRLLDAVARKIRGGKHRLHASTRGIFDRIGLDAEEVAERVAGLIAMAGAAPPAGSGEPRSG</sequence>
<evidence type="ECO:0000313" key="4">
    <source>
        <dbReference type="Proteomes" id="UP000007881"/>
    </source>
</evidence>
<organism evidence="3 4">
    <name type="scientific">Phycisphaera mikurensis (strain NBRC 102666 / KCTC 22515 / FYK2301M01)</name>
    <dbReference type="NCBI Taxonomy" id="1142394"/>
    <lineage>
        <taxon>Bacteria</taxon>
        <taxon>Pseudomonadati</taxon>
        <taxon>Planctomycetota</taxon>
        <taxon>Phycisphaerae</taxon>
        <taxon>Phycisphaerales</taxon>
        <taxon>Phycisphaeraceae</taxon>
        <taxon>Phycisphaera</taxon>
    </lineage>
</organism>
<feature type="compositionally biased region" description="Basic residues" evidence="1">
    <location>
        <begin position="235"/>
        <end position="246"/>
    </location>
</feature>
<dbReference type="GO" id="GO:0006313">
    <property type="term" value="P:DNA transposition"/>
    <property type="evidence" value="ECO:0007669"/>
    <property type="project" value="InterPro"/>
</dbReference>
<dbReference type="SUPFAM" id="SSF143422">
    <property type="entry name" value="Transposase IS200-like"/>
    <property type="match status" value="1"/>
</dbReference>
<protein>
    <recommendedName>
        <fullName evidence="2">Transposase IS200-like domain-containing protein</fullName>
    </recommendedName>
</protein>
<dbReference type="GO" id="GO:0003677">
    <property type="term" value="F:DNA binding"/>
    <property type="evidence" value="ECO:0007669"/>
    <property type="project" value="InterPro"/>
</dbReference>
<dbReference type="STRING" id="1142394.PSMK_02560"/>
<dbReference type="Proteomes" id="UP000007881">
    <property type="component" value="Chromosome"/>
</dbReference>
<dbReference type="eggNOG" id="COG1943">
    <property type="taxonomic scope" value="Bacteria"/>
</dbReference>
<dbReference type="InterPro" id="IPR002686">
    <property type="entry name" value="Transposase_17"/>
</dbReference>
<evidence type="ECO:0000256" key="1">
    <source>
        <dbReference type="SAM" id="MobiDB-lite"/>
    </source>
</evidence>
<gene>
    <name evidence="3" type="ordered locus">PSMK_02560</name>
</gene>
<dbReference type="AlphaFoldDB" id="I0IAX7"/>
<dbReference type="Gene3D" id="3.30.70.1290">
    <property type="entry name" value="Transposase IS200-like"/>
    <property type="match status" value="1"/>
</dbReference>